<evidence type="ECO:0000259" key="3">
    <source>
        <dbReference type="PROSITE" id="PS50885"/>
    </source>
</evidence>
<dbReference type="InterPro" id="IPR052016">
    <property type="entry name" value="Bact_Sigma-Reg"/>
</dbReference>
<dbReference type="GO" id="GO:0016020">
    <property type="term" value="C:membrane"/>
    <property type="evidence" value="ECO:0007669"/>
    <property type="project" value="InterPro"/>
</dbReference>
<dbReference type="KEGG" id="snep:Enr13x_74010"/>
<dbReference type="GO" id="GO:0007165">
    <property type="term" value="P:signal transduction"/>
    <property type="evidence" value="ECO:0007669"/>
    <property type="project" value="InterPro"/>
</dbReference>
<dbReference type="PANTHER" id="PTHR43156">
    <property type="entry name" value="STAGE II SPORULATION PROTEIN E-RELATED"/>
    <property type="match status" value="1"/>
</dbReference>
<dbReference type="PROSITE" id="PS51746">
    <property type="entry name" value="PPM_2"/>
    <property type="match status" value="1"/>
</dbReference>
<dbReference type="SMART" id="SM00304">
    <property type="entry name" value="HAMP"/>
    <property type="match status" value="1"/>
</dbReference>
<dbReference type="PANTHER" id="PTHR43156:SF2">
    <property type="entry name" value="STAGE II SPORULATION PROTEIN E"/>
    <property type="match status" value="1"/>
</dbReference>
<dbReference type="GO" id="GO:0016791">
    <property type="term" value="F:phosphatase activity"/>
    <property type="evidence" value="ECO:0007669"/>
    <property type="project" value="TreeGrafter"/>
</dbReference>
<dbReference type="Pfam" id="PF00672">
    <property type="entry name" value="HAMP"/>
    <property type="match status" value="1"/>
</dbReference>
<proteinExistence type="predicted"/>
<evidence type="ECO:0000256" key="2">
    <source>
        <dbReference type="SAM" id="Phobius"/>
    </source>
</evidence>
<dbReference type="RefSeq" id="WP_231743963.1">
    <property type="nucleotide sequence ID" value="NZ_CP037423.1"/>
</dbReference>
<evidence type="ECO:0000313" key="6">
    <source>
        <dbReference type="Proteomes" id="UP000319004"/>
    </source>
</evidence>
<dbReference type="SMART" id="SM00331">
    <property type="entry name" value="PP2C_SIG"/>
    <property type="match status" value="1"/>
</dbReference>
<accession>A0A518I2Z9</accession>
<evidence type="ECO:0000256" key="1">
    <source>
        <dbReference type="ARBA" id="ARBA00022801"/>
    </source>
</evidence>
<dbReference type="SUPFAM" id="SSF81606">
    <property type="entry name" value="PP2C-like"/>
    <property type="match status" value="1"/>
</dbReference>
<feature type="transmembrane region" description="Helical" evidence="2">
    <location>
        <begin position="34"/>
        <end position="56"/>
    </location>
</feature>
<dbReference type="InterPro" id="IPR003660">
    <property type="entry name" value="HAMP_dom"/>
</dbReference>
<evidence type="ECO:0000313" key="5">
    <source>
        <dbReference type="EMBL" id="QDV47491.1"/>
    </source>
</evidence>
<dbReference type="AlphaFoldDB" id="A0A518I2Z9"/>
<dbReference type="EC" id="3.1.3.3" evidence="5"/>
<dbReference type="Gene3D" id="6.10.340.10">
    <property type="match status" value="1"/>
</dbReference>
<dbReference type="Proteomes" id="UP000319004">
    <property type="component" value="Chromosome"/>
</dbReference>
<feature type="domain" description="PPM-type phosphatase" evidence="4">
    <location>
        <begin position="135"/>
        <end position="349"/>
    </location>
</feature>
<keyword evidence="1 5" id="KW-0378">Hydrolase</keyword>
<reference evidence="5 6" key="1">
    <citation type="submission" date="2019-03" db="EMBL/GenBank/DDBJ databases">
        <title>Deep-cultivation of Planctomycetes and their phenomic and genomic characterization uncovers novel biology.</title>
        <authorList>
            <person name="Wiegand S."/>
            <person name="Jogler M."/>
            <person name="Boedeker C."/>
            <person name="Pinto D."/>
            <person name="Vollmers J."/>
            <person name="Rivas-Marin E."/>
            <person name="Kohn T."/>
            <person name="Peeters S.H."/>
            <person name="Heuer A."/>
            <person name="Rast P."/>
            <person name="Oberbeckmann S."/>
            <person name="Bunk B."/>
            <person name="Jeske O."/>
            <person name="Meyerdierks A."/>
            <person name="Storesund J.E."/>
            <person name="Kallscheuer N."/>
            <person name="Luecker S."/>
            <person name="Lage O.M."/>
            <person name="Pohl T."/>
            <person name="Merkel B.J."/>
            <person name="Hornburger P."/>
            <person name="Mueller R.-W."/>
            <person name="Bruemmer F."/>
            <person name="Labrenz M."/>
            <person name="Spormann A.M."/>
            <person name="Op den Camp H."/>
            <person name="Overmann J."/>
            <person name="Amann R."/>
            <person name="Jetten M.S.M."/>
            <person name="Mascher T."/>
            <person name="Medema M.H."/>
            <person name="Devos D.P."/>
            <person name="Kaster A.-K."/>
            <person name="Ovreas L."/>
            <person name="Rohde M."/>
            <person name="Galperin M.Y."/>
            <person name="Jogler C."/>
        </authorList>
    </citation>
    <scope>NUCLEOTIDE SEQUENCE [LARGE SCALE GENOMIC DNA]</scope>
    <source>
        <strain evidence="5 6">Enr13</strain>
    </source>
</reference>
<feature type="domain" description="HAMP" evidence="3">
    <location>
        <begin position="58"/>
        <end position="110"/>
    </location>
</feature>
<keyword evidence="2" id="KW-1133">Transmembrane helix</keyword>
<keyword evidence="2" id="KW-0472">Membrane</keyword>
<dbReference type="InterPro" id="IPR001932">
    <property type="entry name" value="PPM-type_phosphatase-like_dom"/>
</dbReference>
<dbReference type="Pfam" id="PF07228">
    <property type="entry name" value="SpoIIE"/>
    <property type="match status" value="1"/>
</dbReference>
<organism evidence="5 6">
    <name type="scientific">Stieleria neptunia</name>
    <dbReference type="NCBI Taxonomy" id="2527979"/>
    <lineage>
        <taxon>Bacteria</taxon>
        <taxon>Pseudomonadati</taxon>
        <taxon>Planctomycetota</taxon>
        <taxon>Planctomycetia</taxon>
        <taxon>Pirellulales</taxon>
        <taxon>Pirellulaceae</taxon>
        <taxon>Stieleria</taxon>
    </lineage>
</organism>
<protein>
    <submittedName>
        <fullName evidence="5">Phosphoserine phosphatase RsbU</fullName>
        <ecNumber evidence="5">3.1.3.3</ecNumber>
    </submittedName>
</protein>
<name>A0A518I2Z9_9BACT</name>
<dbReference type="CDD" id="cd06225">
    <property type="entry name" value="HAMP"/>
    <property type="match status" value="1"/>
</dbReference>
<gene>
    <name evidence="5" type="primary">rsbU_3</name>
    <name evidence="5" type="ORF">Enr13x_74010</name>
</gene>
<evidence type="ECO:0000259" key="4">
    <source>
        <dbReference type="PROSITE" id="PS51746"/>
    </source>
</evidence>
<dbReference type="Gene3D" id="3.60.40.10">
    <property type="entry name" value="PPM-type phosphatase domain"/>
    <property type="match status" value="1"/>
</dbReference>
<dbReference type="SUPFAM" id="SSF158472">
    <property type="entry name" value="HAMP domain-like"/>
    <property type="match status" value="1"/>
</dbReference>
<sequence length="353" mass="38300">MAGSMVVGSFGGPAGQVLVSEKRSNILAIARDGLVRQMIAVLLAGSIAALLANLVLRKIVTKPIRRLVTSLQSLGDGKLESRVDVHSCRELTYLGEQFNDMAAKLDAAERDRRVHMAKARAIQQNLRPSTQVIPGVNIAELFEPADDVGGDYYDVIRLSDNSTLLCIADVSGHGVPAAMAATLLKAFVAEAAKQSHHPAEILTRVNQQYHEYVVMGHFATMVLVRIDVAEQRLTYANAGHELPFLQCGDEPVRRLDHSDLILGVEDDTTYEECCLPICIGAKLILVSDGVTEAFNPYEEQFGTERVSDTIAKAIGEHASDLVGRFDSELEAFRDGRAAFDDTTLVVAELVASD</sequence>
<keyword evidence="6" id="KW-1185">Reference proteome</keyword>
<dbReference type="InterPro" id="IPR036457">
    <property type="entry name" value="PPM-type-like_dom_sf"/>
</dbReference>
<dbReference type="PROSITE" id="PS50885">
    <property type="entry name" value="HAMP"/>
    <property type="match status" value="1"/>
</dbReference>
<dbReference type="EMBL" id="CP037423">
    <property type="protein sequence ID" value="QDV47491.1"/>
    <property type="molecule type" value="Genomic_DNA"/>
</dbReference>
<keyword evidence="2" id="KW-0812">Transmembrane</keyword>